<feature type="region of interest" description="Disordered" evidence="1">
    <location>
        <begin position="317"/>
        <end position="336"/>
    </location>
</feature>
<feature type="compositionally biased region" description="Basic residues" evidence="1">
    <location>
        <begin position="634"/>
        <end position="652"/>
    </location>
</feature>
<dbReference type="OrthoDB" id="331423at2759"/>
<dbReference type="AlphaFoldDB" id="A0A086JMV5"/>
<accession>A0A086JMV5</accession>
<gene>
    <name evidence="2" type="ORF">TGDOM2_306250</name>
</gene>
<feature type="compositionally biased region" description="Low complexity" evidence="1">
    <location>
        <begin position="164"/>
        <end position="173"/>
    </location>
</feature>
<feature type="region of interest" description="Disordered" evidence="1">
    <location>
        <begin position="111"/>
        <end position="173"/>
    </location>
</feature>
<comment type="caution">
    <text evidence="2">The sequence shown here is derived from an EMBL/GenBank/DDBJ whole genome shotgun (WGS) entry which is preliminary data.</text>
</comment>
<feature type="compositionally biased region" description="Low complexity" evidence="1">
    <location>
        <begin position="1"/>
        <end position="27"/>
    </location>
</feature>
<feature type="compositionally biased region" description="Polar residues" evidence="1">
    <location>
        <begin position="490"/>
        <end position="511"/>
    </location>
</feature>
<feature type="region of interest" description="Disordered" evidence="1">
    <location>
        <begin position="399"/>
        <end position="436"/>
    </location>
</feature>
<feature type="region of interest" description="Disordered" evidence="1">
    <location>
        <begin position="490"/>
        <end position="558"/>
    </location>
</feature>
<name>A0A086JMV5_TOXGO</name>
<evidence type="ECO:0000313" key="3">
    <source>
        <dbReference type="Proteomes" id="UP000028837"/>
    </source>
</evidence>
<feature type="compositionally biased region" description="Basic and acidic residues" evidence="1">
    <location>
        <begin position="600"/>
        <end position="613"/>
    </location>
</feature>
<protein>
    <submittedName>
        <fullName evidence="2">Uncharacterized protein</fullName>
    </submittedName>
</protein>
<dbReference type="VEuPathDB" id="ToxoDB:TGDOM2_306250"/>
<evidence type="ECO:0000313" key="2">
    <source>
        <dbReference type="EMBL" id="KFG33473.1"/>
    </source>
</evidence>
<organism evidence="2 3">
    <name type="scientific">Toxoplasma gondii GAB2-2007-GAL-DOM2</name>
    <dbReference type="NCBI Taxonomy" id="1130820"/>
    <lineage>
        <taxon>Eukaryota</taxon>
        <taxon>Sar</taxon>
        <taxon>Alveolata</taxon>
        <taxon>Apicomplexa</taxon>
        <taxon>Conoidasida</taxon>
        <taxon>Coccidia</taxon>
        <taxon>Eucoccidiorida</taxon>
        <taxon>Eimeriorina</taxon>
        <taxon>Sarcocystidae</taxon>
        <taxon>Toxoplasma</taxon>
    </lineage>
</organism>
<feature type="region of interest" description="Disordered" evidence="1">
    <location>
        <begin position="598"/>
        <end position="701"/>
    </location>
</feature>
<sequence>MPRYSSPGTCPPGSSSASSTSSSSSTDADSRFVPLSAVYERLRRLGERLHRQGGGSKKKGAGLGLWLTSKSFPVSSICPAGVVVLVYFKGKQWSSTGVHVSHSFCSHVDQSMRGSAQRPINPMEEPEPRDVAAERGSACKSPVAASSPLASRDLPLPSSETAAVPSPCSSRSPRPVLVVTVEEALFFLAGKNPHATGSSLVIFDSQTARQVHALDLLLALLKGRLPAATPRPSTAVQRFRERNARAGNEQSGCSCDRLAHLENATEDSLSPRRLPKLRGAQDESTQQNVGKMVERTLLGEGRLTGEPCITRREDRVRSTYREEVGTPPPPGFADQPHITYQELQVYLQLKGLGLPIRNRHSSELAAAVRLCPIVVSSRFLSPSFPELCSPVDEISNFPTMSTLRSHSSSSGTEAGNSGQGEEERIHRTPGLAVHPEASPRSPWVILLERRHKRRMEFDEYPSPAGARAGSSPSRLPGLCLAMEEEDFSLSEVSVASDTGNDSCSHTLTDSDCGSEGEGVAPDLEELSISLAGPNKPNVRHKSAGKSTPRQDGEDTMPATNRLPVLPVSPEATAAHVLLPHFGVLRASGVTVGTALSVTRSQRDTREQKCDSGRDYGASFTAPSSGGRFEEKTPSKRNKHSKIKNSRRSKIPKKCQPEVAQFREWRGIEHREVDSSAGGSGKEDEDDSELPDGGPHRKKKLCKIESKTNIGALVQETLQKDVPSLPLLVAPTSLDGGVTFLTAQQVMVL</sequence>
<feature type="region of interest" description="Disordered" evidence="1">
    <location>
        <begin position="1"/>
        <end position="29"/>
    </location>
</feature>
<dbReference type="EMBL" id="AHZU02001331">
    <property type="protein sequence ID" value="KFG33473.1"/>
    <property type="molecule type" value="Genomic_DNA"/>
</dbReference>
<reference evidence="2 3" key="1">
    <citation type="submission" date="2014-02" db="EMBL/GenBank/DDBJ databases">
        <authorList>
            <person name="Sibley D."/>
            <person name="Venepally P."/>
            <person name="Karamycheva S."/>
            <person name="Hadjithomas M."/>
            <person name="Khan A."/>
            <person name="Brunk B."/>
            <person name="Roos D."/>
            <person name="Caler E."/>
            <person name="Lorenzi H."/>
        </authorList>
    </citation>
    <scope>NUCLEOTIDE SEQUENCE [LARGE SCALE GENOMIC DNA]</scope>
    <source>
        <strain evidence="2 3">GAB2-2007-GAL-DOM2</strain>
    </source>
</reference>
<dbReference type="Proteomes" id="UP000028837">
    <property type="component" value="Unassembled WGS sequence"/>
</dbReference>
<evidence type="ECO:0000256" key="1">
    <source>
        <dbReference type="SAM" id="MobiDB-lite"/>
    </source>
</evidence>
<proteinExistence type="predicted"/>
<feature type="compositionally biased region" description="Basic and acidic residues" evidence="1">
    <location>
        <begin position="660"/>
        <end position="673"/>
    </location>
</feature>